<dbReference type="AlphaFoldDB" id="A0AA37GWG7"/>
<accession>A0AA37GWG7</accession>
<name>A0AA37GWG7_9PEZI</name>
<gene>
    <name evidence="2" type="ORF">ColLi_11433</name>
</gene>
<reference evidence="2 3" key="1">
    <citation type="submission" date="2021-07" db="EMBL/GenBank/DDBJ databases">
        <title>Genome data of Colletotrichum spaethianum.</title>
        <authorList>
            <person name="Utami Y.D."/>
            <person name="Hiruma K."/>
        </authorList>
    </citation>
    <scope>NUCLEOTIDE SEQUENCE [LARGE SCALE GENOMIC DNA]</scope>
    <source>
        <strain evidence="2 3">MAFF 242679</strain>
    </source>
</reference>
<dbReference type="Proteomes" id="UP001055172">
    <property type="component" value="Unassembled WGS sequence"/>
</dbReference>
<dbReference type="EMBL" id="BPPX01000034">
    <property type="protein sequence ID" value="GJC88595.1"/>
    <property type="molecule type" value="Genomic_DNA"/>
</dbReference>
<dbReference type="Pfam" id="PF20516">
    <property type="entry name" value="PDDEXK_12"/>
    <property type="match status" value="1"/>
</dbReference>
<proteinExistence type="predicted"/>
<keyword evidence="3" id="KW-1185">Reference proteome</keyword>
<dbReference type="InterPro" id="IPR046797">
    <property type="entry name" value="PDDEXK_12"/>
</dbReference>
<evidence type="ECO:0000259" key="1">
    <source>
        <dbReference type="Pfam" id="PF20516"/>
    </source>
</evidence>
<evidence type="ECO:0000313" key="2">
    <source>
        <dbReference type="EMBL" id="GJC88595.1"/>
    </source>
</evidence>
<feature type="domain" description="PD-(D/E)XK nuclease-like" evidence="1">
    <location>
        <begin position="27"/>
        <end position="101"/>
    </location>
</feature>
<evidence type="ECO:0000313" key="3">
    <source>
        <dbReference type="Proteomes" id="UP001055172"/>
    </source>
</evidence>
<sequence length="156" mass="17117">MAYGSMSEPLKALMLEVEDLGHALLLSMRAQIIKDYIPQACSGRMVDYVLCIYPLQATFARDSSHDDDEPATITATTNSLRESAGTVSHTDYSGLCEWPLANFLSRHTDKDALAKLEFIPGLMVAGDQWKFVAFSNTNGEKVAGRYAASPLLFTGY</sequence>
<comment type="caution">
    <text evidence="2">The sequence shown here is derived from an EMBL/GenBank/DDBJ whole genome shotgun (WGS) entry which is preliminary data.</text>
</comment>
<protein>
    <recommendedName>
        <fullName evidence="1">PD-(D/E)XK nuclease-like domain-containing protein</fullName>
    </recommendedName>
</protein>
<organism evidence="2 3">
    <name type="scientific">Colletotrichum liriopes</name>
    <dbReference type="NCBI Taxonomy" id="708192"/>
    <lineage>
        <taxon>Eukaryota</taxon>
        <taxon>Fungi</taxon>
        <taxon>Dikarya</taxon>
        <taxon>Ascomycota</taxon>
        <taxon>Pezizomycotina</taxon>
        <taxon>Sordariomycetes</taxon>
        <taxon>Hypocreomycetidae</taxon>
        <taxon>Glomerellales</taxon>
        <taxon>Glomerellaceae</taxon>
        <taxon>Colletotrichum</taxon>
        <taxon>Colletotrichum spaethianum species complex</taxon>
    </lineage>
</organism>